<evidence type="ECO:0000259" key="1">
    <source>
        <dbReference type="Pfam" id="PF13619"/>
    </source>
</evidence>
<dbReference type="RefSeq" id="WP_284254971.1">
    <property type="nucleotide sequence ID" value="NZ_BAAAQO010000004.1"/>
</dbReference>
<feature type="domain" description="KTSC" evidence="1">
    <location>
        <begin position="7"/>
        <end position="64"/>
    </location>
</feature>
<sequence>MDRRPVTSSVIRSIGYDLSTAELEIEFRSGDIYRYYAVPPSVHRELMAAESPGAFFNRHVSDRYPTRQQYER</sequence>
<dbReference type="Proteomes" id="UP001157034">
    <property type="component" value="Unassembled WGS sequence"/>
</dbReference>
<evidence type="ECO:0000313" key="2">
    <source>
        <dbReference type="EMBL" id="GMA96378.1"/>
    </source>
</evidence>
<proteinExistence type="predicted"/>
<gene>
    <name evidence="2" type="ORF">GCM10025881_32020</name>
</gene>
<dbReference type="InterPro" id="IPR025309">
    <property type="entry name" value="KTSC_dom"/>
</dbReference>
<evidence type="ECO:0000313" key="3">
    <source>
        <dbReference type="Proteomes" id="UP001157034"/>
    </source>
</evidence>
<name>A0ABQ6KA68_9MICO</name>
<accession>A0ABQ6KA68</accession>
<dbReference type="Pfam" id="PF13619">
    <property type="entry name" value="KTSC"/>
    <property type="match status" value="1"/>
</dbReference>
<reference evidence="3" key="1">
    <citation type="journal article" date="2019" name="Int. J. Syst. Evol. Microbiol.">
        <title>The Global Catalogue of Microorganisms (GCM) 10K type strain sequencing project: providing services to taxonomists for standard genome sequencing and annotation.</title>
        <authorList>
            <consortium name="The Broad Institute Genomics Platform"/>
            <consortium name="The Broad Institute Genome Sequencing Center for Infectious Disease"/>
            <person name="Wu L."/>
            <person name="Ma J."/>
        </authorList>
    </citation>
    <scope>NUCLEOTIDE SEQUENCE [LARGE SCALE GENOMIC DNA]</scope>
    <source>
        <strain evidence="3">NBRC 108894</strain>
    </source>
</reference>
<organism evidence="2 3">
    <name type="scientific">Pseudolysinimonas kribbensis</name>
    <dbReference type="NCBI Taxonomy" id="433641"/>
    <lineage>
        <taxon>Bacteria</taxon>
        <taxon>Bacillati</taxon>
        <taxon>Actinomycetota</taxon>
        <taxon>Actinomycetes</taxon>
        <taxon>Micrococcales</taxon>
        <taxon>Microbacteriaceae</taxon>
        <taxon>Pseudolysinimonas</taxon>
    </lineage>
</organism>
<dbReference type="EMBL" id="BSVB01000001">
    <property type="protein sequence ID" value="GMA96378.1"/>
    <property type="molecule type" value="Genomic_DNA"/>
</dbReference>
<comment type="caution">
    <text evidence="2">The sequence shown here is derived from an EMBL/GenBank/DDBJ whole genome shotgun (WGS) entry which is preliminary data.</text>
</comment>
<protein>
    <recommendedName>
        <fullName evidence="1">KTSC domain-containing protein</fullName>
    </recommendedName>
</protein>
<keyword evidence="3" id="KW-1185">Reference proteome</keyword>